<name>U4LN03_PYROM</name>
<evidence type="ECO:0000313" key="1">
    <source>
        <dbReference type="EMBL" id="CCX32967.1"/>
    </source>
</evidence>
<keyword evidence="2" id="KW-1185">Reference proteome</keyword>
<dbReference type="STRING" id="1076935.U4LN03"/>
<proteinExistence type="predicted"/>
<gene>
    <name evidence="1" type="ORF">PCON_13992</name>
</gene>
<reference evidence="1 2" key="1">
    <citation type="journal article" date="2013" name="PLoS Genet.">
        <title>The genome and development-dependent transcriptomes of Pyronema confluens: a window into fungal evolution.</title>
        <authorList>
            <person name="Traeger S."/>
            <person name="Altegoer F."/>
            <person name="Freitag M."/>
            <person name="Gabaldon T."/>
            <person name="Kempken F."/>
            <person name="Kumar A."/>
            <person name="Marcet-Houben M."/>
            <person name="Poggeler S."/>
            <person name="Stajich J.E."/>
            <person name="Nowrousian M."/>
        </authorList>
    </citation>
    <scope>NUCLEOTIDE SEQUENCE [LARGE SCALE GENOMIC DNA]</scope>
    <source>
        <strain evidence="2">CBS 100304</strain>
        <tissue evidence="1">Vegetative mycelium</tissue>
    </source>
</reference>
<dbReference type="EMBL" id="HF935976">
    <property type="protein sequence ID" value="CCX32967.1"/>
    <property type="molecule type" value="Genomic_DNA"/>
</dbReference>
<dbReference type="AlphaFoldDB" id="U4LN03"/>
<sequence>MIICSAVVEKSTFETRYWVAEPPVPGLEKREDTAKSRLDQTVNVSTLMTRFVLQESILAITNASFKVIKNSRNLTKTDVDAQIIWLQQRHFVSDQSFDSYIIFADGQREQFLTSHRKPLSELSENIYSNQKLLQYIARTKFEFFTAAGSSIGLAGFVLQFQAFRGNWSTSIAQLIAVSFMTTMRALVRRGLTVQLKAEEVMENHEKDWLALGISTMPKFWNIYTGGNQKFQHRYRQQNRAPPQINHRNLLGD</sequence>
<evidence type="ECO:0000313" key="2">
    <source>
        <dbReference type="Proteomes" id="UP000018144"/>
    </source>
</evidence>
<accession>U4LN03</accession>
<dbReference type="Proteomes" id="UP000018144">
    <property type="component" value="Unassembled WGS sequence"/>
</dbReference>
<organism evidence="1 2">
    <name type="scientific">Pyronema omphalodes (strain CBS 100304)</name>
    <name type="common">Pyronema confluens</name>
    <dbReference type="NCBI Taxonomy" id="1076935"/>
    <lineage>
        <taxon>Eukaryota</taxon>
        <taxon>Fungi</taxon>
        <taxon>Dikarya</taxon>
        <taxon>Ascomycota</taxon>
        <taxon>Pezizomycotina</taxon>
        <taxon>Pezizomycetes</taxon>
        <taxon>Pezizales</taxon>
        <taxon>Pyronemataceae</taxon>
        <taxon>Pyronema</taxon>
    </lineage>
</organism>
<protein>
    <submittedName>
        <fullName evidence="1">Uncharacterized protein</fullName>
    </submittedName>
</protein>